<keyword evidence="10 12" id="KW-0564">Palmitate</keyword>
<evidence type="ECO:0000256" key="5">
    <source>
        <dbReference type="ARBA" id="ARBA00022448"/>
    </source>
</evidence>
<feature type="compositionally biased region" description="Polar residues" evidence="13">
    <location>
        <begin position="39"/>
        <end position="50"/>
    </location>
</feature>
<dbReference type="NCBIfam" id="TIGR02136">
    <property type="entry name" value="ptsS_2"/>
    <property type="match status" value="1"/>
</dbReference>
<evidence type="ECO:0000256" key="11">
    <source>
        <dbReference type="ARBA" id="ARBA00023288"/>
    </source>
</evidence>
<evidence type="ECO:0000256" key="4">
    <source>
        <dbReference type="ARBA" id="ARBA00011529"/>
    </source>
</evidence>
<dbReference type="AlphaFoldDB" id="A0AAV4LCP9"/>
<gene>
    <name evidence="15" type="ORF">DNHGIG_10890</name>
</gene>
<evidence type="ECO:0000256" key="6">
    <source>
        <dbReference type="ARBA" id="ARBA00022475"/>
    </source>
</evidence>
<evidence type="ECO:0000256" key="13">
    <source>
        <dbReference type="SAM" id="MobiDB-lite"/>
    </source>
</evidence>
<feature type="signal peptide" evidence="12">
    <location>
        <begin position="1"/>
        <end position="24"/>
    </location>
</feature>
<dbReference type="GO" id="GO:0005886">
    <property type="term" value="C:plasma membrane"/>
    <property type="evidence" value="ECO:0007669"/>
    <property type="project" value="UniProtKB-SubCell"/>
</dbReference>
<comment type="subunit">
    <text evidence="4 12">The complex is composed of two ATP-binding proteins (PstB), two transmembrane proteins (PstC and PstA) and a solute-binding protein (PstS).</text>
</comment>
<dbReference type="InterPro" id="IPR050811">
    <property type="entry name" value="Phosphate_ABC_transporter"/>
</dbReference>
<comment type="function">
    <text evidence="12">Involved in the system for phosphate transport across the cytoplasmic membrane.</text>
</comment>
<protein>
    <recommendedName>
        <fullName evidence="12">Phosphate-binding protein</fullName>
    </recommendedName>
</protein>
<keyword evidence="9" id="KW-0472">Membrane</keyword>
<feature type="chain" id="PRO_5043110983" description="Phosphate-binding protein" evidence="12">
    <location>
        <begin position="25"/>
        <end position="294"/>
    </location>
</feature>
<keyword evidence="7 12" id="KW-0592">Phosphate transport</keyword>
<dbReference type="GO" id="GO:0042301">
    <property type="term" value="F:phosphate ion binding"/>
    <property type="evidence" value="ECO:0007669"/>
    <property type="project" value="UniProtKB-UniRule"/>
</dbReference>
<proteinExistence type="inferred from homology"/>
<dbReference type="Gene3D" id="3.40.190.10">
    <property type="entry name" value="Periplasmic binding protein-like II"/>
    <property type="match status" value="2"/>
</dbReference>
<evidence type="ECO:0000256" key="8">
    <source>
        <dbReference type="ARBA" id="ARBA00022729"/>
    </source>
</evidence>
<evidence type="ECO:0000256" key="7">
    <source>
        <dbReference type="ARBA" id="ARBA00022592"/>
    </source>
</evidence>
<keyword evidence="11 12" id="KW-0449">Lipoprotein</keyword>
<dbReference type="RefSeq" id="WP_282198733.1">
    <property type="nucleotide sequence ID" value="NZ_BOQE01000001.1"/>
</dbReference>
<dbReference type="CDD" id="cd13653">
    <property type="entry name" value="PBP2_phosphate_like_1"/>
    <property type="match status" value="1"/>
</dbReference>
<organism evidence="15 16">
    <name type="scientific">Collibacillus ludicampi</name>
    <dbReference type="NCBI Taxonomy" id="2771369"/>
    <lineage>
        <taxon>Bacteria</taxon>
        <taxon>Bacillati</taxon>
        <taxon>Bacillota</taxon>
        <taxon>Bacilli</taxon>
        <taxon>Bacillales</taxon>
        <taxon>Alicyclobacillaceae</taxon>
        <taxon>Collibacillus</taxon>
    </lineage>
</organism>
<comment type="function">
    <text evidence="1">Part of the ABC transporter complex PstSACB involved in phosphate import.</text>
</comment>
<evidence type="ECO:0000256" key="9">
    <source>
        <dbReference type="ARBA" id="ARBA00023136"/>
    </source>
</evidence>
<dbReference type="Pfam" id="PF12849">
    <property type="entry name" value="PBP_like_2"/>
    <property type="match status" value="1"/>
</dbReference>
<keyword evidence="16" id="KW-1185">Reference proteome</keyword>
<evidence type="ECO:0000259" key="14">
    <source>
        <dbReference type="Pfam" id="PF12849"/>
    </source>
</evidence>
<sequence>MLKKLSKKATMMTMVATLGLGILAGCGSATDKKDGGTAQPGQQTEKVSGTVTVSGSTALLPLAKEAANQFMDKNKDVTINSSGGGSGTGLKNVADGTSDIGMSDVEAGPEFKDKGLVDHKVAVAPFLLIVNKDVNIDNLTKQQAADIFTGKIKNWKEVGGPDKKITIITRPDNSGSRKLVKQIILDGKDFTKDAVVQESTGAMKTAVSTTSGAIGYIDMAYADDSVKVLKFDGVAYSKDNLKNGSYKLYGIEHMYTKGEPKGATKAFLDYIMSNDFQNNTVEKMKFIPVSFLGQ</sequence>
<keyword evidence="8 12" id="KW-0732">Signal</keyword>
<dbReference type="EMBL" id="BOQE01000001">
    <property type="protein sequence ID" value="GIM45540.1"/>
    <property type="molecule type" value="Genomic_DNA"/>
</dbReference>
<dbReference type="PANTHER" id="PTHR30570:SF4">
    <property type="entry name" value="PHOSPHATE-BINDING PROTEIN PSTS 1"/>
    <property type="match status" value="1"/>
</dbReference>
<keyword evidence="5 12" id="KW-0813">Transport</keyword>
<accession>A0AAV4LCP9</accession>
<dbReference type="Proteomes" id="UP001057291">
    <property type="component" value="Unassembled WGS sequence"/>
</dbReference>
<dbReference type="PROSITE" id="PS51257">
    <property type="entry name" value="PROKAR_LIPOPROTEIN"/>
    <property type="match status" value="1"/>
</dbReference>
<keyword evidence="6 12" id="KW-1003">Cell membrane</keyword>
<feature type="domain" description="PBP" evidence="14">
    <location>
        <begin position="42"/>
        <end position="274"/>
    </location>
</feature>
<comment type="subcellular location">
    <subcellularLocation>
        <location evidence="2 12">Cell membrane</location>
        <topology evidence="2 12">Lipid-anchor</topology>
    </subcellularLocation>
</comment>
<dbReference type="PANTHER" id="PTHR30570">
    <property type="entry name" value="PERIPLASMIC PHOSPHATE BINDING COMPONENT OF PHOSPHATE ABC TRANSPORTER"/>
    <property type="match status" value="1"/>
</dbReference>
<evidence type="ECO:0000256" key="2">
    <source>
        <dbReference type="ARBA" id="ARBA00004193"/>
    </source>
</evidence>
<evidence type="ECO:0000256" key="3">
    <source>
        <dbReference type="ARBA" id="ARBA00008725"/>
    </source>
</evidence>
<name>A0AAV4LCP9_9BACL</name>
<dbReference type="SUPFAM" id="SSF53850">
    <property type="entry name" value="Periplasmic binding protein-like II"/>
    <property type="match status" value="1"/>
</dbReference>
<evidence type="ECO:0000313" key="15">
    <source>
        <dbReference type="EMBL" id="GIM45540.1"/>
    </source>
</evidence>
<dbReference type="InterPro" id="IPR011862">
    <property type="entry name" value="Phos-bd"/>
</dbReference>
<evidence type="ECO:0000256" key="1">
    <source>
        <dbReference type="ARBA" id="ARBA00002841"/>
    </source>
</evidence>
<comment type="caution">
    <text evidence="15">The sequence shown here is derived from an EMBL/GenBank/DDBJ whole genome shotgun (WGS) entry which is preliminary data.</text>
</comment>
<evidence type="ECO:0000256" key="10">
    <source>
        <dbReference type="ARBA" id="ARBA00023139"/>
    </source>
</evidence>
<evidence type="ECO:0000313" key="16">
    <source>
        <dbReference type="Proteomes" id="UP001057291"/>
    </source>
</evidence>
<comment type="similarity">
    <text evidence="3 12">Belongs to the PstS family.</text>
</comment>
<feature type="region of interest" description="Disordered" evidence="13">
    <location>
        <begin position="31"/>
        <end position="50"/>
    </location>
</feature>
<dbReference type="GO" id="GO:0006817">
    <property type="term" value="P:phosphate ion transport"/>
    <property type="evidence" value="ECO:0007669"/>
    <property type="project" value="UniProtKB-UniRule"/>
</dbReference>
<evidence type="ECO:0000256" key="12">
    <source>
        <dbReference type="RuleBase" id="RU367119"/>
    </source>
</evidence>
<dbReference type="InterPro" id="IPR024370">
    <property type="entry name" value="PBP_domain"/>
</dbReference>
<reference evidence="15" key="1">
    <citation type="journal article" date="2023" name="Int. J. Syst. Evol. Microbiol.">
        <title>Collibacillus ludicampi gen. nov., sp. nov., a new soil bacterium of the family Alicyclobacillaceae.</title>
        <authorList>
            <person name="Jojima T."/>
            <person name="Ioku Y."/>
            <person name="Fukuta Y."/>
            <person name="Shirasaka N."/>
            <person name="Matsumura Y."/>
            <person name="Mori M."/>
        </authorList>
    </citation>
    <scope>NUCLEOTIDE SEQUENCE</scope>
    <source>
        <strain evidence="15">TP075</strain>
    </source>
</reference>